<dbReference type="EMBL" id="JARAOO010000007">
    <property type="protein sequence ID" value="KAJ7961032.1"/>
    <property type="molecule type" value="Genomic_DNA"/>
</dbReference>
<accession>A0AAD7PMA9</accession>
<dbReference type="PRINTS" id="PR00503">
    <property type="entry name" value="BROMODOMAIN"/>
</dbReference>
<keyword evidence="6" id="KW-1185">Reference proteome</keyword>
<dbReference type="PANTHER" id="PTHR22881">
    <property type="entry name" value="BROMODOMAIN CONTAINING PROTEIN"/>
    <property type="match status" value="1"/>
</dbReference>
<feature type="compositionally biased region" description="Polar residues" evidence="3">
    <location>
        <begin position="66"/>
        <end position="76"/>
    </location>
</feature>
<gene>
    <name evidence="5" type="ORF">O6P43_016434</name>
</gene>
<dbReference type="Proteomes" id="UP001163823">
    <property type="component" value="Chromosome 7"/>
</dbReference>
<evidence type="ECO:0000313" key="5">
    <source>
        <dbReference type="EMBL" id="KAJ7961031.1"/>
    </source>
</evidence>
<evidence type="ECO:0000256" key="3">
    <source>
        <dbReference type="SAM" id="MobiDB-lite"/>
    </source>
</evidence>
<dbReference type="AlphaFoldDB" id="A0AAD7PMA9"/>
<feature type="domain" description="Bromo" evidence="4">
    <location>
        <begin position="113"/>
        <end position="183"/>
    </location>
</feature>
<evidence type="ECO:0000313" key="6">
    <source>
        <dbReference type="Proteomes" id="UP001163823"/>
    </source>
</evidence>
<dbReference type="PANTHER" id="PTHR22881:SF26">
    <property type="entry name" value="BROMODOMAIN CONTAINING PROTEIN, EXPRESSED"/>
    <property type="match status" value="1"/>
</dbReference>
<evidence type="ECO:0000256" key="1">
    <source>
        <dbReference type="ARBA" id="ARBA00023117"/>
    </source>
</evidence>
<reference evidence="5" key="1">
    <citation type="journal article" date="2023" name="Science">
        <title>Elucidation of the pathway for biosynthesis of saponin adjuvants from the soapbark tree.</title>
        <authorList>
            <person name="Reed J."/>
            <person name="Orme A."/>
            <person name="El-Demerdash A."/>
            <person name="Owen C."/>
            <person name="Martin L.B.B."/>
            <person name="Misra R.C."/>
            <person name="Kikuchi S."/>
            <person name="Rejzek M."/>
            <person name="Martin A.C."/>
            <person name="Harkess A."/>
            <person name="Leebens-Mack J."/>
            <person name="Louveau T."/>
            <person name="Stephenson M.J."/>
            <person name="Osbourn A."/>
        </authorList>
    </citation>
    <scope>NUCLEOTIDE SEQUENCE</scope>
    <source>
        <strain evidence="5">S10</strain>
    </source>
</reference>
<dbReference type="SUPFAM" id="SSF47370">
    <property type="entry name" value="Bromodomain"/>
    <property type="match status" value="1"/>
</dbReference>
<name>A0AAD7PMA9_QUISA</name>
<feature type="compositionally biased region" description="Polar residues" evidence="3">
    <location>
        <begin position="26"/>
        <end position="39"/>
    </location>
</feature>
<organism evidence="5 6">
    <name type="scientific">Quillaja saponaria</name>
    <name type="common">Soap bark tree</name>
    <dbReference type="NCBI Taxonomy" id="32244"/>
    <lineage>
        <taxon>Eukaryota</taxon>
        <taxon>Viridiplantae</taxon>
        <taxon>Streptophyta</taxon>
        <taxon>Embryophyta</taxon>
        <taxon>Tracheophyta</taxon>
        <taxon>Spermatophyta</taxon>
        <taxon>Magnoliopsida</taxon>
        <taxon>eudicotyledons</taxon>
        <taxon>Gunneridae</taxon>
        <taxon>Pentapetalae</taxon>
        <taxon>rosids</taxon>
        <taxon>fabids</taxon>
        <taxon>Fabales</taxon>
        <taxon>Quillajaceae</taxon>
        <taxon>Quillaja</taxon>
    </lineage>
</organism>
<dbReference type="KEGG" id="qsa:O6P43_016434"/>
<dbReference type="Gene3D" id="1.20.920.10">
    <property type="entry name" value="Bromodomain-like"/>
    <property type="match status" value="1"/>
</dbReference>
<dbReference type="CDD" id="cd04369">
    <property type="entry name" value="Bromodomain"/>
    <property type="match status" value="1"/>
</dbReference>
<comment type="caution">
    <text evidence="5">The sequence shown here is derived from an EMBL/GenBank/DDBJ whole genome shotgun (WGS) entry which is preliminary data.</text>
</comment>
<evidence type="ECO:0000259" key="4">
    <source>
        <dbReference type="PROSITE" id="PS50014"/>
    </source>
</evidence>
<dbReference type="EMBL" id="JARAOO010000007">
    <property type="protein sequence ID" value="KAJ7961031.1"/>
    <property type="molecule type" value="Genomic_DNA"/>
</dbReference>
<dbReference type="InterPro" id="IPR036427">
    <property type="entry name" value="Bromodomain-like_sf"/>
</dbReference>
<dbReference type="PROSITE" id="PS50014">
    <property type="entry name" value="BROMODOMAIN_2"/>
    <property type="match status" value="1"/>
</dbReference>
<proteinExistence type="predicted"/>
<dbReference type="InterPro" id="IPR001487">
    <property type="entry name" value="Bromodomain"/>
</dbReference>
<feature type="region of interest" description="Disordered" evidence="3">
    <location>
        <begin position="1"/>
        <end position="97"/>
    </location>
</feature>
<evidence type="ECO:0000256" key="2">
    <source>
        <dbReference type="PROSITE-ProRule" id="PRU00035"/>
    </source>
</evidence>
<dbReference type="Pfam" id="PF00439">
    <property type="entry name" value="Bromodomain"/>
    <property type="match status" value="1"/>
</dbReference>
<dbReference type="InterPro" id="IPR051831">
    <property type="entry name" value="Bromodomain_contain_prot"/>
</dbReference>
<feature type="compositionally biased region" description="Basic and acidic residues" evidence="3">
    <location>
        <begin position="77"/>
        <end position="89"/>
    </location>
</feature>
<keyword evidence="1 2" id="KW-0103">Bromodomain</keyword>
<dbReference type="SMART" id="SM00297">
    <property type="entry name" value="BROMO"/>
    <property type="match status" value="1"/>
</dbReference>
<sequence>MRKEGQRRSPRISALEAWPRPLVVPTRSQSQKVTTSLQLGNGGKGPAFRIRGKKKRKLRPAEELPSPSSGPNQGGKQSDHEDVQIKSDKQPSSSSTTRIPDKCILELILDLLQRRDAYEIFAEPVDPNEVEDYYEIIEEPMDFGTMRAKLHEGMYKSLDQFEHDVFLIFKNAMHFNSSATIYFRQARSLHELAIKIFHFLKTNPENFESEFSETRRRCGRRTQGAFRSTTNVKSSGSTSAFSKIMPSSFCSTSNRKAFKVNNRSSDIAMHLDAKDHENISGVRDGRRYRSFEVDKRCTYRRLKSLDENDSIFSTVYSKFKILEHVKQHDISYRESLMVFVKDLGPTANSIAERKLLGCQIHMACTSSQWKPGTLHPVTAQTSQNFLSHFSADPRAMKCSNDRVDLGNASGGVKAYNNGKIHNCVMEGNMNSDRSNGNGPLREEIQASDGMMIQSLFHSNMYPNQSSPWNSSSSRTEVGDLSCSVDGFKDAHNESIMMLLQKPKLINQAEHSELGTEHSQSNMLELRLKRRCKSPSSSRPLQTLDELNIEFQSR</sequence>
<protein>
    <submittedName>
        <fullName evidence="5">Bromodomain containing protein</fullName>
    </submittedName>
</protein>